<feature type="domain" description="YgjP-like metallopeptidase" evidence="1">
    <location>
        <begin position="94"/>
        <end position="192"/>
    </location>
</feature>
<name>A0A1G2FZW4_9BACT</name>
<gene>
    <name evidence="2" type="ORF">A2756_04945</name>
</gene>
<accession>A0A1G2FZW4</accession>
<dbReference type="InterPro" id="IPR002725">
    <property type="entry name" value="YgjP-like_metallopeptidase"/>
</dbReference>
<dbReference type="InterPro" id="IPR053136">
    <property type="entry name" value="UTP_pyrophosphatase-like"/>
</dbReference>
<evidence type="ECO:0000259" key="1">
    <source>
        <dbReference type="Pfam" id="PF01863"/>
    </source>
</evidence>
<dbReference type="CDD" id="cd07344">
    <property type="entry name" value="M48_yhfN_like"/>
    <property type="match status" value="1"/>
</dbReference>
<organism evidence="2 3">
    <name type="scientific">Candidatus Ryanbacteria bacterium RIFCSPHIGHO2_01_FULL_48_27</name>
    <dbReference type="NCBI Taxonomy" id="1802115"/>
    <lineage>
        <taxon>Bacteria</taxon>
        <taxon>Candidatus Ryaniibacteriota</taxon>
    </lineage>
</organism>
<dbReference type="Pfam" id="PF01863">
    <property type="entry name" value="YgjP-like"/>
    <property type="match status" value="2"/>
</dbReference>
<dbReference type="PANTHER" id="PTHR30399">
    <property type="entry name" value="UNCHARACTERIZED PROTEIN YGJP"/>
    <property type="match status" value="1"/>
</dbReference>
<dbReference type="EMBL" id="MHNL01000032">
    <property type="protein sequence ID" value="OGZ43624.1"/>
    <property type="molecule type" value="Genomic_DNA"/>
</dbReference>
<reference evidence="2 3" key="1">
    <citation type="journal article" date="2016" name="Nat. Commun.">
        <title>Thousands of microbial genomes shed light on interconnected biogeochemical processes in an aquifer system.</title>
        <authorList>
            <person name="Anantharaman K."/>
            <person name="Brown C.T."/>
            <person name="Hug L.A."/>
            <person name="Sharon I."/>
            <person name="Castelle C.J."/>
            <person name="Probst A.J."/>
            <person name="Thomas B.C."/>
            <person name="Singh A."/>
            <person name="Wilkins M.J."/>
            <person name="Karaoz U."/>
            <person name="Brodie E.L."/>
            <person name="Williams K.H."/>
            <person name="Hubbard S.S."/>
            <person name="Banfield J.F."/>
        </authorList>
    </citation>
    <scope>NUCLEOTIDE SEQUENCE [LARGE SCALE GENOMIC DNA]</scope>
</reference>
<evidence type="ECO:0000313" key="3">
    <source>
        <dbReference type="Proteomes" id="UP000177785"/>
    </source>
</evidence>
<dbReference type="STRING" id="1802115.A2756_04945"/>
<feature type="domain" description="YgjP-like metallopeptidase" evidence="1">
    <location>
        <begin position="32"/>
        <end position="81"/>
    </location>
</feature>
<dbReference type="AlphaFoldDB" id="A0A1G2FZW4"/>
<dbReference type="PANTHER" id="PTHR30399:SF1">
    <property type="entry name" value="UTP PYROPHOSPHATASE"/>
    <property type="match status" value="1"/>
</dbReference>
<dbReference type="Proteomes" id="UP000177785">
    <property type="component" value="Unassembled WGS sequence"/>
</dbReference>
<proteinExistence type="predicted"/>
<protein>
    <recommendedName>
        <fullName evidence="1">YgjP-like metallopeptidase domain-containing protein</fullName>
    </recommendedName>
</protein>
<dbReference type="Gene3D" id="3.30.2010.10">
    <property type="entry name" value="Metalloproteases ('zincins'), catalytic domain"/>
    <property type="match status" value="1"/>
</dbReference>
<comment type="caution">
    <text evidence="2">The sequence shown here is derived from an EMBL/GenBank/DDBJ whole genome shotgun (WGS) entry which is preliminary data.</text>
</comment>
<sequence length="197" mass="23045">MYSGMQLLSMQKEIALGNQKIIYTIRKSPRARRVRMAVYPDGRVVVTLPSRASESHADRFVREKSAWLLSKIKRFGELPLRSPRRHSRAEYLGYKEAARTLVHERIAHLNQIYRFRFNRVSIKNQKTCWGSCSKKANLNFNYRIVLLPVHLADYVIVHELCHLAELNHSRKFWDLVARSMPDHASARAELRKTGMLM</sequence>
<evidence type="ECO:0000313" key="2">
    <source>
        <dbReference type="EMBL" id="OGZ43624.1"/>
    </source>
</evidence>